<dbReference type="InterPro" id="IPR009721">
    <property type="entry name" value="O-acyltransferase_WSD1_C"/>
</dbReference>
<keyword evidence="6" id="KW-0256">Endoplasmic reticulum</keyword>
<keyword evidence="14" id="KW-1185">Reference proteome</keyword>
<gene>
    <name evidence="13" type="ORF">SLEP1_g32464</name>
</gene>
<evidence type="ECO:0000256" key="5">
    <source>
        <dbReference type="ARBA" id="ARBA00022679"/>
    </source>
</evidence>
<dbReference type="GO" id="GO:0005886">
    <property type="term" value="C:plasma membrane"/>
    <property type="evidence" value="ECO:0007669"/>
    <property type="project" value="UniProtKB-SubCell"/>
</dbReference>
<comment type="similarity">
    <text evidence="8">In the N-terminal section; belongs to the long-chain O-acyltransferase family.</text>
</comment>
<keyword evidence="5" id="KW-0808">Transferase</keyword>
<feature type="domain" description="O-acyltransferase WSD1-like N-terminal" evidence="11">
    <location>
        <begin position="110"/>
        <end position="260"/>
    </location>
</feature>
<dbReference type="PANTHER" id="PTHR31650">
    <property type="entry name" value="O-ACYLTRANSFERASE (WSD1-LIKE) FAMILY PROTEIN"/>
    <property type="match status" value="1"/>
</dbReference>
<evidence type="ECO:0000313" key="13">
    <source>
        <dbReference type="EMBL" id="GKV22606.1"/>
    </source>
</evidence>
<dbReference type="GO" id="GO:0047196">
    <property type="term" value="F:long-chain-alcohol O-fatty-acyltransferase activity"/>
    <property type="evidence" value="ECO:0007669"/>
    <property type="project" value="UniProtKB-EC"/>
</dbReference>
<proteinExistence type="inferred from homology"/>
<evidence type="ECO:0000256" key="1">
    <source>
        <dbReference type="ARBA" id="ARBA00004162"/>
    </source>
</evidence>
<comment type="pathway">
    <text evidence="4">Lipid metabolism.</text>
</comment>
<dbReference type="Proteomes" id="UP001054252">
    <property type="component" value="Unassembled WGS sequence"/>
</dbReference>
<dbReference type="GO" id="GO:0005789">
    <property type="term" value="C:endoplasmic reticulum membrane"/>
    <property type="evidence" value="ECO:0007669"/>
    <property type="project" value="UniProtKB-SubCell"/>
</dbReference>
<dbReference type="InterPro" id="IPR004255">
    <property type="entry name" value="O-acyltransferase_WSD1_N"/>
</dbReference>
<comment type="pathway">
    <text evidence="3">Glycerolipid metabolism; triacylglycerol biosynthesis.</text>
</comment>
<comment type="caution">
    <text evidence="13">The sequence shown here is derived from an EMBL/GenBank/DDBJ whole genome shotgun (WGS) entry which is preliminary data.</text>
</comment>
<comment type="subcellular location">
    <subcellularLocation>
        <location evidence="1">Cell membrane</location>
        <topology evidence="1">Single-pass membrane protein</topology>
    </subcellularLocation>
    <subcellularLocation>
        <location evidence="2">Endoplasmic reticulum membrane</location>
    </subcellularLocation>
</comment>
<dbReference type="InterPro" id="IPR045034">
    <property type="entry name" value="O-acyltransferase_WSD1-like"/>
</dbReference>
<dbReference type="PANTHER" id="PTHR31650:SF41">
    <property type="entry name" value="O-ACYLTRANSFERASE WSD1-LIKE ISOFORM X1"/>
    <property type="match status" value="1"/>
</dbReference>
<dbReference type="AlphaFoldDB" id="A0AAV5KDL3"/>
<evidence type="ECO:0000256" key="2">
    <source>
        <dbReference type="ARBA" id="ARBA00004586"/>
    </source>
</evidence>
<evidence type="ECO:0000256" key="6">
    <source>
        <dbReference type="ARBA" id="ARBA00022824"/>
    </source>
</evidence>
<evidence type="ECO:0000256" key="9">
    <source>
        <dbReference type="ARBA" id="ARBA00047604"/>
    </source>
</evidence>
<dbReference type="EMBL" id="BPVZ01000060">
    <property type="protein sequence ID" value="GKV22606.1"/>
    <property type="molecule type" value="Genomic_DNA"/>
</dbReference>
<dbReference type="InterPro" id="IPR023213">
    <property type="entry name" value="CAT-like_dom_sf"/>
</dbReference>
<dbReference type="GO" id="GO:0004144">
    <property type="term" value="F:diacylglycerol O-acyltransferase activity"/>
    <property type="evidence" value="ECO:0007669"/>
    <property type="project" value="UniProtKB-EC"/>
</dbReference>
<evidence type="ECO:0008006" key="15">
    <source>
        <dbReference type="Google" id="ProtNLM"/>
    </source>
</evidence>
<evidence type="ECO:0000256" key="10">
    <source>
        <dbReference type="ARBA" id="ARBA00048109"/>
    </source>
</evidence>
<reference evidence="13 14" key="1">
    <citation type="journal article" date="2021" name="Commun. Biol.">
        <title>The genome of Shorea leprosula (Dipterocarpaceae) highlights the ecological relevance of drought in aseasonal tropical rainforests.</title>
        <authorList>
            <person name="Ng K.K.S."/>
            <person name="Kobayashi M.J."/>
            <person name="Fawcett J.A."/>
            <person name="Hatakeyama M."/>
            <person name="Paape T."/>
            <person name="Ng C.H."/>
            <person name="Ang C.C."/>
            <person name="Tnah L.H."/>
            <person name="Lee C.T."/>
            <person name="Nishiyama T."/>
            <person name="Sese J."/>
            <person name="O'Brien M.J."/>
            <person name="Copetti D."/>
            <person name="Mohd Noor M.I."/>
            <person name="Ong R.C."/>
            <person name="Putra M."/>
            <person name="Sireger I.Z."/>
            <person name="Indrioko S."/>
            <person name="Kosugi Y."/>
            <person name="Izuno A."/>
            <person name="Isagi Y."/>
            <person name="Lee S.L."/>
            <person name="Shimizu K.K."/>
        </authorList>
    </citation>
    <scope>NUCLEOTIDE SEQUENCE [LARGE SCALE GENOMIC DNA]</scope>
    <source>
        <strain evidence="13">214</strain>
    </source>
</reference>
<organism evidence="13 14">
    <name type="scientific">Rubroshorea leprosula</name>
    <dbReference type="NCBI Taxonomy" id="152421"/>
    <lineage>
        <taxon>Eukaryota</taxon>
        <taxon>Viridiplantae</taxon>
        <taxon>Streptophyta</taxon>
        <taxon>Embryophyta</taxon>
        <taxon>Tracheophyta</taxon>
        <taxon>Spermatophyta</taxon>
        <taxon>Magnoliopsida</taxon>
        <taxon>eudicotyledons</taxon>
        <taxon>Gunneridae</taxon>
        <taxon>Pentapetalae</taxon>
        <taxon>rosids</taxon>
        <taxon>malvids</taxon>
        <taxon>Malvales</taxon>
        <taxon>Dipterocarpaceae</taxon>
        <taxon>Rubroshorea</taxon>
    </lineage>
</organism>
<evidence type="ECO:0000259" key="11">
    <source>
        <dbReference type="Pfam" id="PF03007"/>
    </source>
</evidence>
<sequence>MPLSPVSVSDEPVTPAGRLFLSPEFDTIIHCIIRGKDPINIDALKSTIASSLMLKHPRFSSLLMRDRHGREYWKRTQVDLDRHLIVINNRIESVGDSSAGEDDEEEAAVNQYVADLSVSTPLSADKPLWELHLLMVHRCAVFRIHHALGDGVSLMSILLACCRRIDDPEAPPTVITKRDSGPMGGNWWDRLCRVLMMLCFTFVFALEFTLRATWLRDRTTVISGGAGVELWPRKLATAKLSIQDMKVVKMAVHNASFNDVFSAVVSSGISRYLDHRSQNGLQKGLWITGEAMVNLRKQLMLEDLPNLIKRGNKFGVMLLPIYCHKSSGDDPLQYLKRAKKMVDCKKQSLEAAFSYKIGDLAMSWLGPKYAGFLNYRIVCNTTFTISNVIGPQEQIALAGNPVAYIRANTSSLPHALTMHMVSYAGRADIQLLVARDIIPDPGFLAKCFEDALIEMKEAALATAKT</sequence>
<evidence type="ECO:0000313" key="14">
    <source>
        <dbReference type="Proteomes" id="UP001054252"/>
    </source>
</evidence>
<dbReference type="Pfam" id="PF03007">
    <property type="entry name" value="WS_DGAT_cat"/>
    <property type="match status" value="1"/>
</dbReference>
<evidence type="ECO:0000256" key="3">
    <source>
        <dbReference type="ARBA" id="ARBA00004771"/>
    </source>
</evidence>
<name>A0AAV5KDL3_9ROSI</name>
<dbReference type="SUPFAM" id="SSF52777">
    <property type="entry name" value="CoA-dependent acyltransferases"/>
    <property type="match status" value="1"/>
</dbReference>
<comment type="catalytic activity">
    <reaction evidence="9">
        <text>a long chain fatty alcohol + a fatty acyl-CoA = a long-chain alcohol wax ester + CoA</text>
        <dbReference type="Rhea" id="RHEA:38443"/>
        <dbReference type="ChEBI" id="CHEBI:17135"/>
        <dbReference type="ChEBI" id="CHEBI:57287"/>
        <dbReference type="ChEBI" id="CHEBI:77636"/>
        <dbReference type="ChEBI" id="CHEBI:235323"/>
        <dbReference type="EC" id="2.3.1.75"/>
    </reaction>
</comment>
<feature type="domain" description="O-acyltransferase WSD1 C-terminal" evidence="12">
    <location>
        <begin position="311"/>
        <end position="456"/>
    </location>
</feature>
<evidence type="ECO:0000256" key="8">
    <source>
        <dbReference type="ARBA" id="ARBA00024360"/>
    </source>
</evidence>
<keyword evidence="7" id="KW-0012">Acyltransferase</keyword>
<accession>A0AAV5KDL3</accession>
<evidence type="ECO:0000256" key="4">
    <source>
        <dbReference type="ARBA" id="ARBA00005189"/>
    </source>
</evidence>
<evidence type="ECO:0000259" key="12">
    <source>
        <dbReference type="Pfam" id="PF06974"/>
    </source>
</evidence>
<dbReference type="Gene3D" id="3.30.559.10">
    <property type="entry name" value="Chloramphenicol acetyltransferase-like domain"/>
    <property type="match status" value="1"/>
</dbReference>
<dbReference type="GO" id="GO:0019432">
    <property type="term" value="P:triglyceride biosynthetic process"/>
    <property type="evidence" value="ECO:0007669"/>
    <property type="project" value="TreeGrafter"/>
</dbReference>
<comment type="catalytic activity">
    <reaction evidence="10">
        <text>an acyl-CoA + a 1,2-diacyl-sn-glycerol = a triacyl-sn-glycerol + CoA</text>
        <dbReference type="Rhea" id="RHEA:10868"/>
        <dbReference type="ChEBI" id="CHEBI:17815"/>
        <dbReference type="ChEBI" id="CHEBI:57287"/>
        <dbReference type="ChEBI" id="CHEBI:58342"/>
        <dbReference type="ChEBI" id="CHEBI:64615"/>
        <dbReference type="EC" id="2.3.1.20"/>
    </reaction>
</comment>
<dbReference type="Pfam" id="PF06974">
    <property type="entry name" value="WS_DGAT_C"/>
    <property type="match status" value="1"/>
</dbReference>
<protein>
    <recommendedName>
        <fullName evidence="15">Diacylglycerol O-acyltransferase</fullName>
    </recommendedName>
</protein>
<evidence type="ECO:0000256" key="7">
    <source>
        <dbReference type="ARBA" id="ARBA00023315"/>
    </source>
</evidence>